<evidence type="ECO:0000259" key="4">
    <source>
        <dbReference type="Pfam" id="PF00675"/>
    </source>
</evidence>
<evidence type="ECO:0000313" key="6">
    <source>
        <dbReference type="EMBL" id="TSE34638.1"/>
    </source>
</evidence>
<dbReference type="GO" id="GO:0004222">
    <property type="term" value="F:metalloendopeptidase activity"/>
    <property type="evidence" value="ECO:0007669"/>
    <property type="project" value="InterPro"/>
</dbReference>
<comment type="cofactor">
    <cofactor evidence="1">
        <name>Zn(2+)</name>
        <dbReference type="ChEBI" id="CHEBI:29105"/>
    </cofactor>
</comment>
<dbReference type="OrthoDB" id="9811314at2"/>
<evidence type="ECO:0000313" key="7">
    <source>
        <dbReference type="Proteomes" id="UP000318294"/>
    </source>
</evidence>
<dbReference type="InterPro" id="IPR007863">
    <property type="entry name" value="Peptidase_M16_C"/>
</dbReference>
<keyword evidence="7" id="KW-1185">Reference proteome</keyword>
<dbReference type="InterPro" id="IPR011249">
    <property type="entry name" value="Metalloenz_LuxS/M16"/>
</dbReference>
<dbReference type="EMBL" id="VJON01000016">
    <property type="protein sequence ID" value="TSE34638.1"/>
    <property type="molecule type" value="Genomic_DNA"/>
</dbReference>
<dbReference type="InterPro" id="IPR050361">
    <property type="entry name" value="MPP/UQCRC_Complex"/>
</dbReference>
<evidence type="ECO:0000256" key="2">
    <source>
        <dbReference type="ARBA" id="ARBA00007261"/>
    </source>
</evidence>
<dbReference type="Proteomes" id="UP000318294">
    <property type="component" value="Unassembled WGS sequence"/>
</dbReference>
<dbReference type="InterPro" id="IPR001431">
    <property type="entry name" value="Pept_M16_Zn_BS"/>
</dbReference>
<protein>
    <submittedName>
        <fullName evidence="6">Putative zinc protease</fullName>
        <ecNumber evidence="6">3.4.24.-</ecNumber>
    </submittedName>
</protein>
<organism evidence="6 7">
    <name type="scientific">Tepidimonas charontis</name>
    <dbReference type="NCBI Taxonomy" id="2267262"/>
    <lineage>
        <taxon>Bacteria</taxon>
        <taxon>Pseudomonadati</taxon>
        <taxon>Pseudomonadota</taxon>
        <taxon>Betaproteobacteria</taxon>
        <taxon>Burkholderiales</taxon>
        <taxon>Tepidimonas</taxon>
    </lineage>
</organism>
<accession>A0A554XFP2</accession>
<dbReference type="Pfam" id="PF00675">
    <property type="entry name" value="Peptidase_M16"/>
    <property type="match status" value="1"/>
</dbReference>
<gene>
    <name evidence="6" type="ORF">Tchar_01275</name>
</gene>
<feature type="domain" description="Peptidase M16 N-terminal" evidence="4">
    <location>
        <begin position="60"/>
        <end position="205"/>
    </location>
</feature>
<reference evidence="6 7" key="1">
    <citation type="submission" date="2019-07" db="EMBL/GenBank/DDBJ databases">
        <title>Tepidimonas charontis SPSP-6 draft genome.</title>
        <authorList>
            <person name="Da Costa M.S."/>
            <person name="Froufe H.J.C."/>
            <person name="Egas C."/>
            <person name="Albuquerque L."/>
        </authorList>
    </citation>
    <scope>NUCLEOTIDE SEQUENCE [LARGE SCALE GENOMIC DNA]</scope>
    <source>
        <strain evidence="6 7">SPSP-6</strain>
    </source>
</reference>
<dbReference type="PANTHER" id="PTHR11851:SF49">
    <property type="entry name" value="MITOCHONDRIAL-PROCESSING PEPTIDASE SUBUNIT ALPHA"/>
    <property type="match status" value="1"/>
</dbReference>
<name>A0A554XFP2_9BURK</name>
<dbReference type="EC" id="3.4.24.-" evidence="6"/>
<keyword evidence="6" id="KW-0378">Hydrolase</keyword>
<dbReference type="Gene3D" id="3.30.830.10">
    <property type="entry name" value="Metalloenzyme, LuxS/M16 peptidase-like"/>
    <property type="match status" value="2"/>
</dbReference>
<dbReference type="InterPro" id="IPR011765">
    <property type="entry name" value="Pept_M16_N"/>
</dbReference>
<evidence type="ECO:0000256" key="1">
    <source>
        <dbReference type="ARBA" id="ARBA00001947"/>
    </source>
</evidence>
<dbReference type="PROSITE" id="PS00143">
    <property type="entry name" value="INSULINASE"/>
    <property type="match status" value="1"/>
</dbReference>
<feature type="domain" description="Peptidase M16 C-terminal" evidence="5">
    <location>
        <begin position="218"/>
        <end position="402"/>
    </location>
</feature>
<evidence type="ECO:0000259" key="5">
    <source>
        <dbReference type="Pfam" id="PF05193"/>
    </source>
</evidence>
<comment type="similarity">
    <text evidence="2 3">Belongs to the peptidase M16 family.</text>
</comment>
<proteinExistence type="inferred from homology"/>
<evidence type="ECO:0000256" key="3">
    <source>
        <dbReference type="RuleBase" id="RU004447"/>
    </source>
</evidence>
<dbReference type="Pfam" id="PF05193">
    <property type="entry name" value="Peptidase_M16_C"/>
    <property type="match status" value="1"/>
</dbReference>
<dbReference type="GO" id="GO:0006508">
    <property type="term" value="P:proteolysis"/>
    <property type="evidence" value="ECO:0007669"/>
    <property type="project" value="UniProtKB-KW"/>
</dbReference>
<comment type="caution">
    <text evidence="6">The sequence shown here is derived from an EMBL/GenBank/DDBJ whole genome shotgun (WGS) entry which is preliminary data.</text>
</comment>
<keyword evidence="6" id="KW-0645">Protease</keyword>
<dbReference type="GO" id="GO:0046872">
    <property type="term" value="F:metal ion binding"/>
    <property type="evidence" value="ECO:0007669"/>
    <property type="project" value="InterPro"/>
</dbReference>
<dbReference type="SUPFAM" id="SSF63411">
    <property type="entry name" value="LuxS/MPP-like metallohydrolase"/>
    <property type="match status" value="2"/>
</dbReference>
<dbReference type="AlphaFoldDB" id="A0A554XFP2"/>
<sequence>MASDTAPVHRPGEAAQGLAAAGELASAAGRCCGEYGRASAASAASASAAQTFVLANGLTVIVQPDRRAPTAVQMLWVRVGSMDETDAEAGVAHVLEHMMFKGTPSVPEGEYSRRIAALGGRDNAFTSRDVTAYHVQLPAAQLRQAMALEADRFAHNAWSAETLARELDVIREERRQRIEDEPSAQLFEQFQATAWLVHPYRRPVIGWMSSLQGMQAHTVRDFRQRWYVPGNAALVVVGDVDVQQVRQWAEATFGALPARVVPPRTPLVEPEQRGMRRVEWRSRVPQPTLLMGWPVPRLDAPDADTPEARDALALLLLAGVLDGHAAARLGRALVQGQDGARLADSVSVSYGLAGRGPQQFMLAATVRPGVSVPQVEQALRAQIERIARDGVSDAELRRVRNQWAASEVFQRDSLFAQARELGMHWALGWPLDANERLLQRLAAITPADVQRVAVRYFGDDTLTVAVMRPQEEAR</sequence>
<dbReference type="PANTHER" id="PTHR11851">
    <property type="entry name" value="METALLOPROTEASE"/>
    <property type="match status" value="1"/>
</dbReference>